<evidence type="ECO:0000313" key="1">
    <source>
        <dbReference type="EMBL" id="ALQ36171.1"/>
    </source>
</evidence>
<proteinExistence type="predicted"/>
<accession>A0AAC9A2G3</accession>
<dbReference type="EMBL" id="CP013336">
    <property type="protein sequence ID" value="ALQ36171.1"/>
    <property type="molecule type" value="Genomic_DNA"/>
</dbReference>
<dbReference type="GeneID" id="60659884"/>
<dbReference type="RefSeq" id="WP_029491650.1">
    <property type="nucleotide sequence ID" value="NZ_ATKH01000011.1"/>
</dbReference>
<reference evidence="1 2" key="1">
    <citation type="submission" date="2015-11" db="EMBL/GenBank/DDBJ databases">
        <authorList>
            <person name="Kook J.-K."/>
            <person name="Park S.-N."/>
            <person name="Lim Y.K."/>
            <person name="Jo E."/>
        </authorList>
    </citation>
    <scope>NUCLEOTIDE SEQUENCE [LARGE SCALE GENOMIC DNA]</scope>
    <source>
        <strain evidence="1 2">ChDC F206</strain>
    </source>
</reference>
<sequence>MGEKKQKTCFIVCPISSEGSDIRKNSDKLLKHLIQPVCNKLGFEAIRIDKHFHNEQITDEIIKYLEEAELVIADTTTNNPNCFYEIGYRKAISKPLILIRSVGEDLPFDISGINSLSYNLQDLDNVEEFKKKLEGNISILDFENSYPKNKTDKNSDEILNKIFQLLLSLENKLDLINTENKGYNKNIASFTAIISSLIQKANNSHPKTEEEYVLSVFKEAIKNPDNFSKIMAMVDAPNKK</sequence>
<protein>
    <recommendedName>
        <fullName evidence="3">Nucleoside 2-deoxyribosyltransferase</fullName>
    </recommendedName>
</protein>
<organism evidence="1 2">
    <name type="scientific">Fusobacterium hwasookii ChDC F206</name>
    <dbReference type="NCBI Taxonomy" id="1307443"/>
    <lineage>
        <taxon>Bacteria</taxon>
        <taxon>Fusobacteriati</taxon>
        <taxon>Fusobacteriota</taxon>
        <taxon>Fusobacteriia</taxon>
        <taxon>Fusobacteriales</taxon>
        <taxon>Fusobacteriaceae</taxon>
        <taxon>Fusobacterium</taxon>
    </lineage>
</organism>
<dbReference type="Gene3D" id="3.40.50.450">
    <property type="match status" value="1"/>
</dbReference>
<dbReference type="Proteomes" id="UP000068516">
    <property type="component" value="Chromosome"/>
</dbReference>
<evidence type="ECO:0008006" key="3">
    <source>
        <dbReference type="Google" id="ProtNLM"/>
    </source>
</evidence>
<evidence type="ECO:0000313" key="2">
    <source>
        <dbReference type="Proteomes" id="UP000068516"/>
    </source>
</evidence>
<gene>
    <name evidence="1" type="ORF">RN92_09700</name>
</gene>
<name>A0AAC9A2G3_9FUSO</name>
<dbReference type="AlphaFoldDB" id="A0AAC9A2G3"/>